<dbReference type="Proteomes" id="UP001280121">
    <property type="component" value="Unassembled WGS sequence"/>
</dbReference>
<evidence type="ECO:0000259" key="10">
    <source>
        <dbReference type="Pfam" id="PF20451"/>
    </source>
</evidence>
<dbReference type="InterPro" id="IPR012416">
    <property type="entry name" value="CBP60"/>
</dbReference>
<dbReference type="Pfam" id="PF20451">
    <property type="entry name" value="Calmod_bind_M"/>
    <property type="match status" value="1"/>
</dbReference>
<evidence type="ECO:0000259" key="9">
    <source>
        <dbReference type="Pfam" id="PF07887"/>
    </source>
</evidence>
<feature type="domain" description="Calmodulin binding protein-like N-terminal" evidence="9">
    <location>
        <begin position="91"/>
        <end position="238"/>
    </location>
</feature>
<comment type="caution">
    <text evidence="12">The sequence shown here is derived from an EMBL/GenBank/DDBJ whole genome shotgun (WGS) entry which is preliminary data.</text>
</comment>
<evidence type="ECO:0000256" key="5">
    <source>
        <dbReference type="ARBA" id="ARBA00023159"/>
    </source>
</evidence>
<evidence type="ECO:0008006" key="14">
    <source>
        <dbReference type="Google" id="ProtNLM"/>
    </source>
</evidence>
<dbReference type="AlphaFoldDB" id="A0AAD9TM10"/>
<dbReference type="InterPro" id="IPR046829">
    <property type="entry name" value="Calmod_bind_C"/>
</dbReference>
<evidence type="ECO:0000256" key="2">
    <source>
        <dbReference type="ARBA" id="ARBA00007214"/>
    </source>
</evidence>
<protein>
    <recommendedName>
        <fullName evidence="14">Calmodulin-binding protein</fullName>
    </recommendedName>
</protein>
<dbReference type="PANTHER" id="PTHR31713:SF43">
    <property type="entry name" value="CALMODULIN-BINDING PROTEIN 60 G"/>
    <property type="match status" value="1"/>
</dbReference>
<reference evidence="12" key="1">
    <citation type="journal article" date="2023" name="Plant J.">
        <title>Genome sequences and population genomics provide insights into the demographic history, inbreeding, and mutation load of two 'living fossil' tree species of Dipteronia.</title>
        <authorList>
            <person name="Feng Y."/>
            <person name="Comes H.P."/>
            <person name="Chen J."/>
            <person name="Zhu S."/>
            <person name="Lu R."/>
            <person name="Zhang X."/>
            <person name="Li P."/>
            <person name="Qiu J."/>
            <person name="Olsen K.M."/>
            <person name="Qiu Y."/>
        </authorList>
    </citation>
    <scope>NUCLEOTIDE SEQUENCE</scope>
    <source>
        <strain evidence="12">KIB01</strain>
    </source>
</reference>
<evidence type="ECO:0000256" key="8">
    <source>
        <dbReference type="SAM" id="MobiDB-lite"/>
    </source>
</evidence>
<evidence type="ECO:0000256" key="6">
    <source>
        <dbReference type="ARBA" id="ARBA00023163"/>
    </source>
</evidence>
<dbReference type="GO" id="GO:0005634">
    <property type="term" value="C:nucleus"/>
    <property type="evidence" value="ECO:0007669"/>
    <property type="project" value="UniProtKB-SubCell"/>
</dbReference>
<comment type="similarity">
    <text evidence="2">Belongs to the plant ACBP60 protein family.</text>
</comment>
<evidence type="ECO:0000313" key="12">
    <source>
        <dbReference type="EMBL" id="KAK2638542.1"/>
    </source>
</evidence>
<dbReference type="Pfam" id="PF07887">
    <property type="entry name" value="Calmodulin_bind"/>
    <property type="match status" value="1"/>
</dbReference>
<dbReference type="GO" id="GO:0043565">
    <property type="term" value="F:sequence-specific DNA binding"/>
    <property type="evidence" value="ECO:0007669"/>
    <property type="project" value="TreeGrafter"/>
</dbReference>
<keyword evidence="4" id="KW-0238">DNA-binding</keyword>
<dbReference type="PANTHER" id="PTHR31713">
    <property type="entry name" value="OS02G0177800 PROTEIN"/>
    <property type="match status" value="1"/>
</dbReference>
<evidence type="ECO:0000313" key="13">
    <source>
        <dbReference type="Proteomes" id="UP001280121"/>
    </source>
</evidence>
<accession>A0AAD9TM10</accession>
<feature type="region of interest" description="Disordered" evidence="8">
    <location>
        <begin position="1"/>
        <end position="20"/>
    </location>
</feature>
<name>A0AAD9TM10_9ROSI</name>
<keyword evidence="3" id="KW-0805">Transcription regulation</keyword>
<proteinExistence type="inferred from homology"/>
<dbReference type="GO" id="GO:0005516">
    <property type="term" value="F:calmodulin binding"/>
    <property type="evidence" value="ECO:0007669"/>
    <property type="project" value="InterPro"/>
</dbReference>
<feature type="domain" description="Calmodulin binding protein central" evidence="10">
    <location>
        <begin position="251"/>
        <end position="314"/>
    </location>
</feature>
<keyword evidence="7" id="KW-0539">Nucleus</keyword>
<comment type="subcellular location">
    <subcellularLocation>
        <location evidence="1">Nucleus</location>
    </subcellularLocation>
</comment>
<dbReference type="GO" id="GO:0003700">
    <property type="term" value="F:DNA-binding transcription factor activity"/>
    <property type="evidence" value="ECO:0007669"/>
    <property type="project" value="TreeGrafter"/>
</dbReference>
<keyword evidence="13" id="KW-1185">Reference proteome</keyword>
<organism evidence="12 13">
    <name type="scientific">Dipteronia dyeriana</name>
    <dbReference type="NCBI Taxonomy" id="168575"/>
    <lineage>
        <taxon>Eukaryota</taxon>
        <taxon>Viridiplantae</taxon>
        <taxon>Streptophyta</taxon>
        <taxon>Embryophyta</taxon>
        <taxon>Tracheophyta</taxon>
        <taxon>Spermatophyta</taxon>
        <taxon>Magnoliopsida</taxon>
        <taxon>eudicotyledons</taxon>
        <taxon>Gunneridae</taxon>
        <taxon>Pentapetalae</taxon>
        <taxon>rosids</taxon>
        <taxon>malvids</taxon>
        <taxon>Sapindales</taxon>
        <taxon>Sapindaceae</taxon>
        <taxon>Hippocastanoideae</taxon>
        <taxon>Acereae</taxon>
        <taxon>Dipteronia</taxon>
    </lineage>
</organism>
<evidence type="ECO:0000259" key="11">
    <source>
        <dbReference type="Pfam" id="PF20452"/>
    </source>
</evidence>
<feature type="domain" description="Calmodulin binding protein C-terminal" evidence="11">
    <location>
        <begin position="322"/>
        <end position="379"/>
    </location>
</feature>
<sequence length="603" mass="68101">MGFKRPFREDGDGDDDGDDGLGFLVQEPKRTFKKVAMDVLGGISVDEMVSKMEPMIRRAVREEVERTFRKDLNMTSRTSLNQVETSEGRILQLLFVNKLPSSIFTGTSIVAEDGGPIIIELIDPISKRRVTSDPYSSIKIKILVLNGDFGFEDHEIWTEREFGARVIRERDGRRPLVTGELNITFRDGVGIISDITFTDNSSWIRCRKFRLGASVLQSIGGQVRIKEAISEAFVVKDHRGELYKKHYPPMMEDEVWRLEKIAKDGKYHTRLTSHNICSVKEFLRLYVIDPNSLKKMLDCPNRAWDTIVEHASTCDLNDEIFYTYSVEGIGLLFNSIYKLVAATFDGQNYQFLDDPTFTHKHLVETIKKQAYRNVNSFVPVDRHAIFGPPNPLISLQAEQYNSPTSGLQHHEIPVAHAGMQAVEYIIDSARTFQDSVSLFWLKPLILTGSSEIQSGFDHASPSTSYNYVPEDHSQQSHFSVAETAQPIQAFDPMCSRNYSFKWTDLFPPWIEEIVPNLASEVVCQAPLSTCSPVHSNGIFCASTSGVSELGGLTPLPNFGVHISTKNGKTKAAWCKIRAVLKWRSVRRDLAAKRMARPFYVNSI</sequence>
<gene>
    <name evidence="12" type="ORF">Ddye_026337</name>
</gene>
<evidence type="ECO:0000256" key="4">
    <source>
        <dbReference type="ARBA" id="ARBA00023125"/>
    </source>
</evidence>
<feature type="compositionally biased region" description="Basic and acidic residues" evidence="8">
    <location>
        <begin position="1"/>
        <end position="10"/>
    </location>
</feature>
<evidence type="ECO:0000256" key="7">
    <source>
        <dbReference type="ARBA" id="ARBA00023242"/>
    </source>
</evidence>
<evidence type="ECO:0000256" key="3">
    <source>
        <dbReference type="ARBA" id="ARBA00023015"/>
    </source>
</evidence>
<dbReference type="InterPro" id="IPR046831">
    <property type="entry name" value="Calmodulin_bind_N"/>
</dbReference>
<dbReference type="GO" id="GO:0080142">
    <property type="term" value="P:regulation of salicylic acid biosynthetic process"/>
    <property type="evidence" value="ECO:0007669"/>
    <property type="project" value="TreeGrafter"/>
</dbReference>
<dbReference type="Pfam" id="PF20452">
    <property type="entry name" value="Calmod_bind_C"/>
    <property type="match status" value="1"/>
</dbReference>
<dbReference type="EMBL" id="JANJYI010000008">
    <property type="protein sequence ID" value="KAK2638542.1"/>
    <property type="molecule type" value="Genomic_DNA"/>
</dbReference>
<keyword evidence="5" id="KW-0010">Activator</keyword>
<keyword evidence="6" id="KW-0804">Transcription</keyword>
<evidence type="ECO:0000256" key="1">
    <source>
        <dbReference type="ARBA" id="ARBA00004123"/>
    </source>
</evidence>
<dbReference type="InterPro" id="IPR046830">
    <property type="entry name" value="Calmod_bind_M"/>
</dbReference>